<organism evidence="2">
    <name type="scientific">Chromera velia CCMP2878</name>
    <dbReference type="NCBI Taxonomy" id="1169474"/>
    <lineage>
        <taxon>Eukaryota</taxon>
        <taxon>Sar</taxon>
        <taxon>Alveolata</taxon>
        <taxon>Colpodellida</taxon>
        <taxon>Chromeraceae</taxon>
        <taxon>Chromera</taxon>
    </lineage>
</organism>
<accession>A0A0G4GY35</accession>
<proteinExistence type="predicted"/>
<dbReference type="VEuPathDB" id="CryptoDB:Cvel_23808"/>
<reference evidence="2" key="1">
    <citation type="submission" date="2014-11" db="EMBL/GenBank/DDBJ databases">
        <authorList>
            <person name="Otto D Thomas"/>
            <person name="Naeem Raeece"/>
        </authorList>
    </citation>
    <scope>NUCLEOTIDE SEQUENCE</scope>
</reference>
<dbReference type="EMBL" id="CDMZ01001659">
    <property type="protein sequence ID" value="CEM35840.1"/>
    <property type="molecule type" value="Genomic_DNA"/>
</dbReference>
<gene>
    <name evidence="2" type="ORF">Cvel_23808</name>
</gene>
<sequence length="195" mass="21501">MRCLRERVNFLACPEGGVWAGLSFCPPLLRLVCQANTTVCYRQKDHTRTRAAARRASHQNDPPTGIIPEAAHLEDIIAEIDQVEAEEEEDSEAGVQVEEQVQEEAEGGQEKVEAEGREEEEDTEEEGELQDAKRGEEDAEGEEEGAEGEEEDAEGEEEGAEGEEEEIEEEDGLDEGENMESLLPSHLSAFSKSAL</sequence>
<protein>
    <submittedName>
        <fullName evidence="2">Uncharacterized protein</fullName>
    </submittedName>
</protein>
<feature type="compositionally biased region" description="Acidic residues" evidence="1">
    <location>
        <begin position="137"/>
        <end position="178"/>
    </location>
</feature>
<evidence type="ECO:0000256" key="1">
    <source>
        <dbReference type="SAM" id="MobiDB-lite"/>
    </source>
</evidence>
<dbReference type="AlphaFoldDB" id="A0A0G4GY35"/>
<feature type="region of interest" description="Disordered" evidence="1">
    <location>
        <begin position="84"/>
        <end position="195"/>
    </location>
</feature>
<evidence type="ECO:0000313" key="2">
    <source>
        <dbReference type="EMBL" id="CEM35840.1"/>
    </source>
</evidence>
<feature type="compositionally biased region" description="Acidic residues" evidence="1">
    <location>
        <begin position="116"/>
        <end position="129"/>
    </location>
</feature>
<name>A0A0G4GY35_9ALVE</name>